<feature type="domain" description="GH3 middle" evidence="1">
    <location>
        <begin position="370"/>
        <end position="451"/>
    </location>
</feature>
<evidence type="ECO:0000313" key="3">
    <source>
        <dbReference type="EMBL" id="CAF1185978.1"/>
    </source>
</evidence>
<dbReference type="Pfam" id="PF03321">
    <property type="entry name" value="GH3"/>
    <property type="match status" value="1"/>
</dbReference>
<evidence type="ECO:0000259" key="2">
    <source>
        <dbReference type="Pfam" id="PF23572"/>
    </source>
</evidence>
<proteinExistence type="predicted"/>
<dbReference type="Pfam" id="PF07173">
    <property type="entry name" value="GRDP-like"/>
    <property type="match status" value="1"/>
</dbReference>
<sequence length="606" mass="71655">MGSSHSFAIPHFYANIRTSDGKTFTLSHRNFVDHIILLRRVIAHPEMTQQGETLNYFIEDYCRRMAHQAITTRYKQSRLPWEIDWIWHVHRLHPIAYNNDCIKQLPNGKLVDKRYQRLKIKQHRKHRSVALSKSIKKPSTFVPSIDLVNAVLRQRDFLEKFKQHYLFSMNLRQMNQNSFAQMVQNYVLFLKLAKKDEIIVPTFDIDLIWHTHMRFPSFYQKASIVLCGFLLDHDDSLENDTLVDAYQKTAEQWKMAYKGTIPTDESLSSPLPIDVRLVLQSSEYRLKPNPSRAQELTEIVSKNGFHHISTRLWPNLKCGICILSQNLKQFELKFLSTYWDPIVPIFPFVYGMSEHYHIAVPLTINSYQFIPLPRSVYYEFIEVKNDDRHDDDDDDDDDQSPESLELDQIDEGKLYEVVLTTYNGLYRYRTEDIIKVIGHYYTLPVWQLCGRRGQYLSIVTEHVTEMKLREIIDSILLEYTEEFTSSTPQYTVFIDKLSYILAIEVDDDKKENEDRLQQIGKELCLKFDQKLQESNEEYKRYRTNQNISPPILLWLKYNTLTTGTREYRLKKSKGSGANQLKSQLILNNRSEDVIKFIKENKVFETR</sequence>
<protein>
    <submittedName>
        <fullName evidence="3">Uncharacterized protein</fullName>
    </submittedName>
</protein>
<dbReference type="EMBL" id="CAJNOT010001346">
    <property type="protein sequence ID" value="CAF1185978.1"/>
    <property type="molecule type" value="Genomic_DNA"/>
</dbReference>
<dbReference type="GO" id="GO:0005737">
    <property type="term" value="C:cytoplasm"/>
    <property type="evidence" value="ECO:0007669"/>
    <property type="project" value="TreeGrafter"/>
</dbReference>
<accession>A0A814VIQ3</accession>
<dbReference type="InterPro" id="IPR009836">
    <property type="entry name" value="GRDP-like"/>
</dbReference>
<dbReference type="Pfam" id="PF23571">
    <property type="entry name" value="GH3_M"/>
    <property type="match status" value="1"/>
</dbReference>
<organism evidence="3 4">
    <name type="scientific">Rotaria sordida</name>
    <dbReference type="NCBI Taxonomy" id="392033"/>
    <lineage>
        <taxon>Eukaryota</taxon>
        <taxon>Metazoa</taxon>
        <taxon>Spiralia</taxon>
        <taxon>Gnathifera</taxon>
        <taxon>Rotifera</taxon>
        <taxon>Eurotatoria</taxon>
        <taxon>Bdelloidea</taxon>
        <taxon>Philodinida</taxon>
        <taxon>Philodinidae</taxon>
        <taxon>Rotaria</taxon>
    </lineage>
</organism>
<dbReference type="PANTHER" id="PTHR31901">
    <property type="entry name" value="GH3 DOMAIN-CONTAINING PROTEIN"/>
    <property type="match status" value="1"/>
</dbReference>
<dbReference type="Proteomes" id="UP000663864">
    <property type="component" value="Unassembled WGS sequence"/>
</dbReference>
<reference evidence="3" key="1">
    <citation type="submission" date="2021-02" db="EMBL/GenBank/DDBJ databases">
        <authorList>
            <person name="Nowell W R."/>
        </authorList>
    </citation>
    <scope>NUCLEOTIDE SEQUENCE</scope>
</reference>
<evidence type="ECO:0000259" key="1">
    <source>
        <dbReference type="Pfam" id="PF23571"/>
    </source>
</evidence>
<dbReference type="GO" id="GO:0016881">
    <property type="term" value="F:acid-amino acid ligase activity"/>
    <property type="evidence" value="ECO:0007669"/>
    <property type="project" value="TreeGrafter"/>
</dbReference>
<comment type="caution">
    <text evidence="3">The sequence shown here is derived from an EMBL/GenBank/DDBJ whole genome shotgun (WGS) entry which is preliminary data.</text>
</comment>
<dbReference type="PANTHER" id="PTHR31901:SF9">
    <property type="entry name" value="GH3 DOMAIN-CONTAINING PROTEIN"/>
    <property type="match status" value="1"/>
</dbReference>
<gene>
    <name evidence="3" type="ORF">ZHD862_LOCUS22026</name>
</gene>
<dbReference type="AlphaFoldDB" id="A0A814VIQ3"/>
<feature type="domain" description="GH3 C-terminal" evidence="2">
    <location>
        <begin position="481"/>
        <end position="589"/>
    </location>
</feature>
<dbReference type="InterPro" id="IPR004993">
    <property type="entry name" value="GH3"/>
</dbReference>
<name>A0A814VIQ3_9BILA</name>
<dbReference type="Pfam" id="PF23572">
    <property type="entry name" value="GH3_C"/>
    <property type="match status" value="1"/>
</dbReference>
<dbReference type="InterPro" id="IPR055378">
    <property type="entry name" value="GH3_C"/>
</dbReference>
<dbReference type="InterPro" id="IPR055377">
    <property type="entry name" value="GH3_M"/>
</dbReference>
<evidence type="ECO:0000313" key="4">
    <source>
        <dbReference type="Proteomes" id="UP000663864"/>
    </source>
</evidence>